<keyword evidence="9" id="KW-1185">Reference proteome</keyword>
<keyword evidence="6" id="KW-0812">Transmembrane</keyword>
<dbReference type="GO" id="GO:0008449">
    <property type="term" value="F:N-acetylglucosamine-6-sulfatase activity"/>
    <property type="evidence" value="ECO:0007669"/>
    <property type="project" value="TreeGrafter"/>
</dbReference>
<dbReference type="PROSITE" id="PS00523">
    <property type="entry name" value="SULFATASE_1"/>
    <property type="match status" value="1"/>
</dbReference>
<keyword evidence="4" id="KW-0378">Hydrolase</keyword>
<dbReference type="Pfam" id="PF00884">
    <property type="entry name" value="Sulfatase"/>
    <property type="match status" value="1"/>
</dbReference>
<dbReference type="InterPro" id="IPR017850">
    <property type="entry name" value="Alkaline_phosphatase_core_sf"/>
</dbReference>
<feature type="domain" description="Sulfatase N-terminal" evidence="7">
    <location>
        <begin position="39"/>
        <end position="123"/>
    </location>
</feature>
<evidence type="ECO:0000256" key="2">
    <source>
        <dbReference type="ARBA" id="ARBA00008779"/>
    </source>
</evidence>
<protein>
    <recommendedName>
        <fullName evidence="7">Sulfatase N-terminal domain-containing protein</fullName>
    </recommendedName>
</protein>
<sequence>MENQQKTYLLLGCALFISMVYWSSPYETHHASITMDQRPSFVLILTDDQDVVLEGLRPMQHTKKLVAQQGLTLTNAFVASPLCCPSRSSILTGQYVHNHYAINNSLSGQCNGQRWRAIAAQLKCPRRGCRGTVTVTHTSLNFNTDMTFGCNSCSAILCDTSAPE</sequence>
<proteinExistence type="inferred from homology"/>
<keyword evidence="6" id="KW-1133">Transmembrane helix</keyword>
<gene>
    <name evidence="8" type="ORF">O3P69_018165</name>
</gene>
<name>A0AAW0TI36_SCYPA</name>
<dbReference type="EMBL" id="JARAKH010000030">
    <property type="protein sequence ID" value="KAK8387385.1"/>
    <property type="molecule type" value="Genomic_DNA"/>
</dbReference>
<dbReference type="PANTHER" id="PTHR43108:SF8">
    <property type="entry name" value="SD21168P"/>
    <property type="match status" value="1"/>
</dbReference>
<accession>A0AAW0TI36</accession>
<evidence type="ECO:0000256" key="4">
    <source>
        <dbReference type="ARBA" id="ARBA00022801"/>
    </source>
</evidence>
<dbReference type="AlphaFoldDB" id="A0AAW0TI36"/>
<evidence type="ECO:0000256" key="1">
    <source>
        <dbReference type="ARBA" id="ARBA00001913"/>
    </source>
</evidence>
<comment type="cofactor">
    <cofactor evidence="1">
        <name>Ca(2+)</name>
        <dbReference type="ChEBI" id="CHEBI:29108"/>
    </cofactor>
</comment>
<comment type="caution">
    <text evidence="8">The sequence shown here is derived from an EMBL/GenBank/DDBJ whole genome shotgun (WGS) entry which is preliminary data.</text>
</comment>
<evidence type="ECO:0000313" key="9">
    <source>
        <dbReference type="Proteomes" id="UP001487740"/>
    </source>
</evidence>
<dbReference type="Gene3D" id="3.40.720.10">
    <property type="entry name" value="Alkaline Phosphatase, subunit A"/>
    <property type="match status" value="1"/>
</dbReference>
<evidence type="ECO:0000313" key="8">
    <source>
        <dbReference type="EMBL" id="KAK8387385.1"/>
    </source>
</evidence>
<evidence type="ECO:0000256" key="3">
    <source>
        <dbReference type="ARBA" id="ARBA00022729"/>
    </source>
</evidence>
<feature type="transmembrane region" description="Helical" evidence="6">
    <location>
        <begin position="7"/>
        <end position="24"/>
    </location>
</feature>
<dbReference type="Proteomes" id="UP001487740">
    <property type="component" value="Unassembled WGS sequence"/>
</dbReference>
<reference evidence="8 9" key="1">
    <citation type="submission" date="2023-03" db="EMBL/GenBank/DDBJ databases">
        <title>High-quality genome of Scylla paramamosain provides insights in environmental adaptation.</title>
        <authorList>
            <person name="Zhang L."/>
        </authorList>
    </citation>
    <scope>NUCLEOTIDE SEQUENCE [LARGE SCALE GENOMIC DNA]</scope>
    <source>
        <strain evidence="8">LZ_2023a</strain>
        <tissue evidence="8">Muscle</tissue>
    </source>
</reference>
<dbReference type="GO" id="GO:0005539">
    <property type="term" value="F:glycosaminoglycan binding"/>
    <property type="evidence" value="ECO:0007669"/>
    <property type="project" value="TreeGrafter"/>
</dbReference>
<evidence type="ECO:0000259" key="7">
    <source>
        <dbReference type="Pfam" id="PF00884"/>
    </source>
</evidence>
<evidence type="ECO:0000256" key="5">
    <source>
        <dbReference type="ARBA" id="ARBA00023180"/>
    </source>
</evidence>
<evidence type="ECO:0000256" key="6">
    <source>
        <dbReference type="SAM" id="Phobius"/>
    </source>
</evidence>
<keyword evidence="3" id="KW-0732">Signal</keyword>
<keyword evidence="5" id="KW-0325">Glycoprotein</keyword>
<organism evidence="8 9">
    <name type="scientific">Scylla paramamosain</name>
    <name type="common">Mud crab</name>
    <dbReference type="NCBI Taxonomy" id="85552"/>
    <lineage>
        <taxon>Eukaryota</taxon>
        <taxon>Metazoa</taxon>
        <taxon>Ecdysozoa</taxon>
        <taxon>Arthropoda</taxon>
        <taxon>Crustacea</taxon>
        <taxon>Multicrustacea</taxon>
        <taxon>Malacostraca</taxon>
        <taxon>Eumalacostraca</taxon>
        <taxon>Eucarida</taxon>
        <taxon>Decapoda</taxon>
        <taxon>Pleocyemata</taxon>
        <taxon>Brachyura</taxon>
        <taxon>Eubrachyura</taxon>
        <taxon>Portunoidea</taxon>
        <taxon>Portunidae</taxon>
        <taxon>Portuninae</taxon>
        <taxon>Scylla</taxon>
    </lineage>
</organism>
<dbReference type="SUPFAM" id="SSF53649">
    <property type="entry name" value="Alkaline phosphatase-like"/>
    <property type="match status" value="1"/>
</dbReference>
<keyword evidence="6" id="KW-0472">Membrane</keyword>
<dbReference type="InterPro" id="IPR000917">
    <property type="entry name" value="Sulfatase_N"/>
</dbReference>
<dbReference type="PANTHER" id="PTHR43108">
    <property type="entry name" value="N-ACETYLGLUCOSAMINE-6-SULFATASE FAMILY MEMBER"/>
    <property type="match status" value="1"/>
</dbReference>
<dbReference type="InterPro" id="IPR024607">
    <property type="entry name" value="Sulfatase_CS"/>
</dbReference>
<comment type="similarity">
    <text evidence="2">Belongs to the sulfatase family.</text>
</comment>